<sequence length="156" mass="16757">MTLTLPAPADLGVDMIGVPKDADVELDLRLEAVMEGVLVSGTAHSPLAGECARCLDPVSSEIEVGLQELFFYSDEDASEDDSLLDGELFDLEPTFRDAVVLALPLSPVCGDDCQGLCPECGIKLAEAGDDHRHEKIDARWASLQGLISDKDNDQEK</sequence>
<dbReference type="InterPro" id="IPR003772">
    <property type="entry name" value="YceD"/>
</dbReference>
<name>A0ABN2G6J1_9ACTN</name>
<proteinExistence type="predicted"/>
<dbReference type="EMBL" id="BAAAMU010000074">
    <property type="protein sequence ID" value="GAA1665592.1"/>
    <property type="molecule type" value="Genomic_DNA"/>
</dbReference>
<dbReference type="PANTHER" id="PTHR34374:SF1">
    <property type="entry name" value="LARGE RIBOSOMAL RNA SUBUNIT ACCUMULATION PROTEIN YCED HOMOLOG 1, CHLOROPLASTIC"/>
    <property type="match status" value="1"/>
</dbReference>
<evidence type="ECO:0000313" key="2">
    <source>
        <dbReference type="Proteomes" id="UP001500064"/>
    </source>
</evidence>
<keyword evidence="2" id="KW-1185">Reference proteome</keyword>
<dbReference type="Proteomes" id="UP001500064">
    <property type="component" value="Unassembled WGS sequence"/>
</dbReference>
<accession>A0ABN2G6J1</accession>
<comment type="caution">
    <text evidence="1">The sequence shown here is derived from an EMBL/GenBank/DDBJ whole genome shotgun (WGS) entry which is preliminary data.</text>
</comment>
<reference evidence="1 2" key="1">
    <citation type="journal article" date="2019" name="Int. J. Syst. Evol. Microbiol.">
        <title>The Global Catalogue of Microorganisms (GCM) 10K type strain sequencing project: providing services to taxonomists for standard genome sequencing and annotation.</title>
        <authorList>
            <consortium name="The Broad Institute Genomics Platform"/>
            <consortium name="The Broad Institute Genome Sequencing Center for Infectious Disease"/>
            <person name="Wu L."/>
            <person name="Ma J."/>
        </authorList>
    </citation>
    <scope>NUCLEOTIDE SEQUENCE [LARGE SCALE GENOMIC DNA]</scope>
    <source>
        <strain evidence="1 2">JCM 13929</strain>
    </source>
</reference>
<organism evidence="1 2">
    <name type="scientific">Nonomuraea maheshkhaliensis</name>
    <dbReference type="NCBI Taxonomy" id="419590"/>
    <lineage>
        <taxon>Bacteria</taxon>
        <taxon>Bacillati</taxon>
        <taxon>Actinomycetota</taxon>
        <taxon>Actinomycetes</taxon>
        <taxon>Streptosporangiales</taxon>
        <taxon>Streptosporangiaceae</taxon>
        <taxon>Nonomuraea</taxon>
    </lineage>
</organism>
<evidence type="ECO:0000313" key="1">
    <source>
        <dbReference type="EMBL" id="GAA1665592.1"/>
    </source>
</evidence>
<dbReference type="Pfam" id="PF02620">
    <property type="entry name" value="YceD"/>
    <property type="match status" value="1"/>
</dbReference>
<gene>
    <name evidence="1" type="ORF">GCM10009733_074040</name>
</gene>
<protein>
    <submittedName>
        <fullName evidence="1">DUF177 domain-containing protein</fullName>
    </submittedName>
</protein>
<dbReference type="PANTHER" id="PTHR34374">
    <property type="entry name" value="LARGE RIBOSOMAL RNA SUBUNIT ACCUMULATION PROTEIN YCED HOMOLOG 1, CHLOROPLASTIC"/>
    <property type="match status" value="1"/>
</dbReference>